<dbReference type="InterPro" id="IPR043504">
    <property type="entry name" value="Peptidase_S1_PA_chymotrypsin"/>
</dbReference>
<dbReference type="SUPFAM" id="SSF50494">
    <property type="entry name" value="Trypsin-like serine proteases"/>
    <property type="match status" value="3"/>
</dbReference>
<feature type="domain" description="Peptidase S1" evidence="1">
    <location>
        <begin position="181"/>
        <end position="446"/>
    </location>
</feature>
<dbReference type="Pfam" id="PF00089">
    <property type="entry name" value="Trypsin"/>
    <property type="match status" value="2"/>
</dbReference>
<dbReference type="GO" id="GO:0006508">
    <property type="term" value="P:proteolysis"/>
    <property type="evidence" value="ECO:0007669"/>
    <property type="project" value="InterPro"/>
</dbReference>
<dbReference type="Gene3D" id="2.40.10.10">
    <property type="entry name" value="Trypsin-like serine proteases"/>
    <property type="match status" value="3"/>
</dbReference>
<dbReference type="PROSITE" id="PS50240">
    <property type="entry name" value="TRYPSIN_DOM"/>
    <property type="match status" value="2"/>
</dbReference>
<dbReference type="InterPro" id="IPR051333">
    <property type="entry name" value="CLIP_Serine_Protease"/>
</dbReference>
<dbReference type="HOGENOM" id="CLU_287347_0_0_1"/>
<evidence type="ECO:0000313" key="3">
    <source>
        <dbReference type="Proteomes" id="UP000015103"/>
    </source>
</evidence>
<name>T1IFI9_RHOPR</name>
<dbReference type="InterPro" id="IPR009003">
    <property type="entry name" value="Peptidase_S1_PA"/>
</dbReference>
<dbReference type="SMART" id="SM00020">
    <property type="entry name" value="Tryp_SPc"/>
    <property type="match status" value="1"/>
</dbReference>
<dbReference type="VEuPathDB" id="VectorBase:RPRC015058"/>
<reference evidence="2" key="1">
    <citation type="submission" date="2015-05" db="UniProtKB">
        <authorList>
            <consortium name="EnsemblMetazoa"/>
        </authorList>
    </citation>
    <scope>IDENTIFICATION</scope>
</reference>
<dbReference type="AlphaFoldDB" id="T1IFI9"/>
<dbReference type="EnsemblMetazoa" id="RPRC015058-RA">
    <property type="protein sequence ID" value="RPRC015058-PA"/>
    <property type="gene ID" value="RPRC015058"/>
</dbReference>
<dbReference type="InParanoid" id="T1IFI9"/>
<accession>T1IFI9</accession>
<dbReference type="GO" id="GO:0004252">
    <property type="term" value="F:serine-type endopeptidase activity"/>
    <property type="evidence" value="ECO:0007669"/>
    <property type="project" value="InterPro"/>
</dbReference>
<keyword evidence="3" id="KW-1185">Reference proteome</keyword>
<evidence type="ECO:0000313" key="2">
    <source>
        <dbReference type="EnsemblMetazoa" id="RPRC015058-PA"/>
    </source>
</evidence>
<dbReference type="PANTHER" id="PTHR24260">
    <property type="match status" value="1"/>
</dbReference>
<dbReference type="EMBL" id="ACPB03005793">
    <property type="status" value="NOT_ANNOTATED_CDS"/>
    <property type="molecule type" value="Genomic_DNA"/>
</dbReference>
<feature type="domain" description="Peptidase S1" evidence="1">
    <location>
        <begin position="696"/>
        <end position="940"/>
    </location>
</feature>
<protein>
    <recommendedName>
        <fullName evidence="1">Peptidase S1 domain-containing protein</fullName>
    </recommendedName>
</protein>
<organism evidence="2 3">
    <name type="scientific">Rhodnius prolixus</name>
    <name type="common">Triatomid bug</name>
    <dbReference type="NCBI Taxonomy" id="13249"/>
    <lineage>
        <taxon>Eukaryota</taxon>
        <taxon>Metazoa</taxon>
        <taxon>Ecdysozoa</taxon>
        <taxon>Arthropoda</taxon>
        <taxon>Hexapoda</taxon>
        <taxon>Insecta</taxon>
        <taxon>Pterygota</taxon>
        <taxon>Neoptera</taxon>
        <taxon>Paraneoptera</taxon>
        <taxon>Hemiptera</taxon>
        <taxon>Heteroptera</taxon>
        <taxon>Panheteroptera</taxon>
        <taxon>Cimicomorpha</taxon>
        <taxon>Reduviidae</taxon>
        <taxon>Triatominae</taxon>
        <taxon>Rhodnius</taxon>
    </lineage>
</organism>
<dbReference type="Proteomes" id="UP000015103">
    <property type="component" value="Unassembled WGS sequence"/>
</dbReference>
<dbReference type="PANTHER" id="PTHR24260:SF136">
    <property type="entry name" value="GH08193P-RELATED"/>
    <property type="match status" value="1"/>
</dbReference>
<proteinExistence type="predicted"/>
<dbReference type="InterPro" id="IPR001254">
    <property type="entry name" value="Trypsin_dom"/>
</dbReference>
<sequence length="1073" mass="120409">MAVLDIDLKLIADFAKYPSNIKEIVFQETLENLWPGVYAIFTDGSKLNEKLGCAFYDPQKNLFQMANLHGYPSVYTAENGTIVSFGWVKGHCGLKNNDIVFSIAKDATVNGERIDYISLSIEDLKRLLGKLVVQKWQEKYSSGIKGNNYIKMFLDGLIKIVVVALLLAHYARAGNLTNQEMFGKVAKRELHYDDDMHITEALYVAAVIIPSKEDPTRRVCSGIFLHENWVVTAASCFDGRNFRDRKAVVIFGVDDYTAETVNELRSLDVWLHSKYDARSKDNDIALIEVRLSNNVQMDKSKIVKLDDYSLGYVKNGAYFCMGVGFGKNIHNDTVLHINHYSIMYDSHACACGRNDGTLCGILHTYQLPCFAYTGGPLICEKMVIKVEARLEELEISERRNNLIFKGIKRTSADVLSETIVKFNKELLRVDVPSDAQYVSPLGQKGKLDCPLLVPFSRAQEGINILKSSRALTGFMVHPDLPVAAIKKRPSSLLRREIMAGLKSKIDDSSFLNFLKKVELFTLLETFEMEDSFGFFNKYFSNFNLSWVPAKKVSWHGQDATVNGERIDYISLSIEDLKRFLEKLVVQKWQEKYSSGVKGNFYKSMHPFLKETVGFKGSSVDKKVVTMVSRLRANHAVCKSYMNRLGLCPSPLCEQCQQIEDFRHIIMMFLDGLIKIVVVALQLAHYARAGNVSNHEMVGKVGKRGLSSDLHMSITEALYVAAVIIPSKEDPTRSVCSGFFLQEYWVATAASCFDGRKVGDRKAVVIFGVEDYAAETVNEVGSKNVWLHPQYDSPTKSNDIALITLGKSNNVQMDKFKIVKLDDFAFPNDGHDIYSCTGLGFGQNIHNDTVLHYNLYDISSDSKACACGRNDGTLCGILQTLQQPCFTYIGGPLICEGLVVGIASTAYQCGTTEYDTLCARRTYFRFTYLCNHFRWINKYVPNFPSQCYSWMSSAPAKSPFIIHHLTFIIFMYLDGLIKLVVVALLLAHYARAGNLTNQEIVGKVAKRGLSPSLQMRITNALYVAAIIIPSKEDPTRSVCSGLFLDEYWVATAASCFIGRKVRVRQAVVIFGVDD</sequence>
<evidence type="ECO:0000259" key="1">
    <source>
        <dbReference type="PROSITE" id="PS50240"/>
    </source>
</evidence>
<dbReference type="STRING" id="13249.T1IFI9"/>